<dbReference type="OMA" id="EDENCSG"/>
<evidence type="ECO:0000256" key="1">
    <source>
        <dbReference type="ARBA" id="ARBA00004123"/>
    </source>
</evidence>
<keyword evidence="2" id="KW-0677">Repeat</keyword>
<feature type="domain" description="WRKY" evidence="8">
    <location>
        <begin position="256"/>
        <end position="314"/>
    </location>
</feature>
<dbReference type="PANTHER" id="PTHR31221">
    <property type="entry name" value="WRKY TRANSCRIPTION FACTOR PROTEIN 1-RELATED"/>
    <property type="match status" value="1"/>
</dbReference>
<keyword evidence="6" id="KW-0539">Nucleus</keyword>
<dbReference type="GO" id="GO:0003700">
    <property type="term" value="F:DNA-binding transcription factor activity"/>
    <property type="evidence" value="ECO:0007669"/>
    <property type="project" value="InterPro"/>
</dbReference>
<dbReference type="SUPFAM" id="SSF118290">
    <property type="entry name" value="WRKY DNA-binding domain"/>
    <property type="match status" value="2"/>
</dbReference>
<feature type="region of interest" description="Disordered" evidence="7">
    <location>
        <begin position="522"/>
        <end position="547"/>
    </location>
</feature>
<keyword evidence="3" id="KW-0805">Transcription regulation</keyword>
<dbReference type="EMBL" id="JAHRHJ020000001">
    <property type="protein sequence ID" value="KAH9329687.1"/>
    <property type="molecule type" value="Genomic_DNA"/>
</dbReference>
<dbReference type="FunFam" id="2.20.25.80:FF:000001">
    <property type="entry name" value="WRKY transcription factor 33"/>
    <property type="match status" value="1"/>
</dbReference>
<feature type="region of interest" description="Disordered" evidence="7">
    <location>
        <begin position="346"/>
        <end position="449"/>
    </location>
</feature>
<sequence>MISSSSSSYYMDYQPESPASSFLNEDLDMNSTSSFSELLGGGFFESFSAEKETDNNGNGGSFAERRLRFKSTPPSSLPIMPRSPYFSIPPGLSPTTLLDSPVLLSSSLALMSPTTGTFPLLPFSFESSGTTPSNVSKDEERDSSGFAFKPFADSNPNSHMQPFGNLASFSYGQHQALKGVQDESQMWSIPDFKKAKESMADELSARQVPGGTGLQDTSLDVAPLQAVSLKQQQETQTSNQFSEVNRTVHVIERRTEDGYNWRKYGQKHVKGSEYPRSYYKCTHPNCPTKKKVERSLDGHVTEIIYKGVHSHPKPQPTRRMGAARLVHEEGENAEGSAAIVKVEGGSSWGNNLKVNDDSNYSQGWKSEGLERSSSASVVTELSDPSSTQPGQTSSHLESSGTPEHSSISASEDDDVRTQADKFLGDDADEDESDSKRRKKEQSASDIIGATRTIREPRVVVQTTSDIDILDDGYRWRKYGQKVVKGNPNPRSYYKCTNAGCPVRKHVERASHDAKAVITTYEGKHNHDVPAPRNSSHSNAGLGNGPSAPILQNNVTSVTNAMPLTGTQPQGTVSHFDRHPDHNNDRAKNYVFGRLANESLNSQDGGVGVSNQVMGMGTSLLAFGLDNRHGERQQTSGMTNSFSMQINSANQGFAGTNFNTSIQSYLGQSNERDVGLIRPKEEQKDNFFYEGSLQ</sequence>
<name>A0AA38GXN3_TAXCH</name>
<organism evidence="9 10">
    <name type="scientific">Taxus chinensis</name>
    <name type="common">Chinese yew</name>
    <name type="synonym">Taxus wallichiana var. chinensis</name>
    <dbReference type="NCBI Taxonomy" id="29808"/>
    <lineage>
        <taxon>Eukaryota</taxon>
        <taxon>Viridiplantae</taxon>
        <taxon>Streptophyta</taxon>
        <taxon>Embryophyta</taxon>
        <taxon>Tracheophyta</taxon>
        <taxon>Spermatophyta</taxon>
        <taxon>Pinopsida</taxon>
        <taxon>Pinidae</taxon>
        <taxon>Conifers II</taxon>
        <taxon>Cupressales</taxon>
        <taxon>Taxaceae</taxon>
        <taxon>Taxus</taxon>
    </lineage>
</organism>
<dbReference type="Pfam" id="PF03106">
    <property type="entry name" value="WRKY"/>
    <property type="match status" value="2"/>
</dbReference>
<comment type="caution">
    <text evidence="9">The sequence shown here is derived from an EMBL/GenBank/DDBJ whole genome shotgun (WGS) entry which is preliminary data.</text>
</comment>
<proteinExistence type="predicted"/>
<feature type="compositionally biased region" description="Polar residues" evidence="7">
    <location>
        <begin position="371"/>
        <end position="409"/>
    </location>
</feature>
<evidence type="ECO:0000256" key="6">
    <source>
        <dbReference type="ARBA" id="ARBA00023242"/>
    </source>
</evidence>
<feature type="compositionally biased region" description="Polar residues" evidence="7">
    <location>
        <begin position="348"/>
        <end position="364"/>
    </location>
</feature>
<keyword evidence="4" id="KW-0238">DNA-binding</keyword>
<accession>A0AA38GXN3</accession>
<dbReference type="GO" id="GO:0043565">
    <property type="term" value="F:sequence-specific DNA binding"/>
    <property type="evidence" value="ECO:0007669"/>
    <property type="project" value="InterPro"/>
</dbReference>
<dbReference type="InterPro" id="IPR044810">
    <property type="entry name" value="WRKY_plant"/>
</dbReference>
<dbReference type="InterPro" id="IPR036576">
    <property type="entry name" value="WRKY_dom_sf"/>
</dbReference>
<gene>
    <name evidence="9" type="ORF">KI387_001795</name>
</gene>
<feature type="compositionally biased region" description="Basic and acidic residues" evidence="7">
    <location>
        <begin position="415"/>
        <end position="424"/>
    </location>
</feature>
<dbReference type="GO" id="GO:0005634">
    <property type="term" value="C:nucleus"/>
    <property type="evidence" value="ECO:0007669"/>
    <property type="project" value="UniProtKB-SubCell"/>
</dbReference>
<dbReference type="InterPro" id="IPR003657">
    <property type="entry name" value="WRKY_dom"/>
</dbReference>
<evidence type="ECO:0000256" key="2">
    <source>
        <dbReference type="ARBA" id="ARBA00022737"/>
    </source>
</evidence>
<dbReference type="SMART" id="SM00774">
    <property type="entry name" value="WRKY"/>
    <property type="match status" value="2"/>
</dbReference>
<comment type="subcellular location">
    <subcellularLocation>
        <location evidence="1">Nucleus</location>
    </subcellularLocation>
</comment>
<evidence type="ECO:0000313" key="10">
    <source>
        <dbReference type="Proteomes" id="UP000824469"/>
    </source>
</evidence>
<dbReference type="Proteomes" id="UP000824469">
    <property type="component" value="Unassembled WGS sequence"/>
</dbReference>
<reference evidence="9 10" key="1">
    <citation type="journal article" date="2021" name="Nat. Plants">
        <title>The Taxus genome provides insights into paclitaxel biosynthesis.</title>
        <authorList>
            <person name="Xiong X."/>
            <person name="Gou J."/>
            <person name="Liao Q."/>
            <person name="Li Y."/>
            <person name="Zhou Q."/>
            <person name="Bi G."/>
            <person name="Li C."/>
            <person name="Du R."/>
            <person name="Wang X."/>
            <person name="Sun T."/>
            <person name="Guo L."/>
            <person name="Liang H."/>
            <person name="Lu P."/>
            <person name="Wu Y."/>
            <person name="Zhang Z."/>
            <person name="Ro D.K."/>
            <person name="Shang Y."/>
            <person name="Huang S."/>
            <person name="Yan J."/>
        </authorList>
    </citation>
    <scope>NUCLEOTIDE SEQUENCE [LARGE SCALE GENOMIC DNA]</scope>
    <source>
        <strain evidence="9">Ta-2019</strain>
    </source>
</reference>
<evidence type="ECO:0000256" key="5">
    <source>
        <dbReference type="ARBA" id="ARBA00023163"/>
    </source>
</evidence>
<evidence type="ECO:0000256" key="4">
    <source>
        <dbReference type="ARBA" id="ARBA00023125"/>
    </source>
</evidence>
<keyword evidence="5" id="KW-0804">Transcription</keyword>
<evidence type="ECO:0000259" key="8">
    <source>
        <dbReference type="PROSITE" id="PS50811"/>
    </source>
</evidence>
<dbReference type="Gene3D" id="2.20.25.80">
    <property type="entry name" value="WRKY domain"/>
    <property type="match status" value="2"/>
</dbReference>
<feature type="domain" description="WRKY" evidence="8">
    <location>
        <begin position="464"/>
        <end position="529"/>
    </location>
</feature>
<evidence type="ECO:0000256" key="7">
    <source>
        <dbReference type="SAM" id="MobiDB-lite"/>
    </source>
</evidence>
<evidence type="ECO:0000313" key="9">
    <source>
        <dbReference type="EMBL" id="KAH9329687.1"/>
    </source>
</evidence>
<dbReference type="PANTHER" id="PTHR31221:SF193">
    <property type="entry name" value="WRKY TRANSCRIPTION FACTOR PROTEIN 1-RELATED"/>
    <property type="match status" value="1"/>
</dbReference>
<dbReference type="FunFam" id="2.20.25.80:FF:000006">
    <property type="entry name" value="WRKY transcription factor"/>
    <property type="match status" value="1"/>
</dbReference>
<dbReference type="AlphaFoldDB" id="A0AA38GXN3"/>
<protein>
    <recommendedName>
        <fullName evidence="8">WRKY domain-containing protein</fullName>
    </recommendedName>
</protein>
<evidence type="ECO:0000256" key="3">
    <source>
        <dbReference type="ARBA" id="ARBA00023015"/>
    </source>
</evidence>
<keyword evidence="10" id="KW-1185">Reference proteome</keyword>
<dbReference type="PROSITE" id="PS50811">
    <property type="entry name" value="WRKY"/>
    <property type="match status" value="2"/>
</dbReference>